<dbReference type="GO" id="GO:0016020">
    <property type="term" value="C:membrane"/>
    <property type="evidence" value="ECO:0007669"/>
    <property type="project" value="UniProtKB-SubCell"/>
</dbReference>
<dbReference type="OrthoDB" id="5963193at2759"/>
<keyword evidence="8" id="KW-1185">Reference proteome</keyword>
<comment type="subcellular location">
    <subcellularLocation>
        <location evidence="1">Membrane</location>
        <topology evidence="1">Multi-pass membrane protein</topology>
    </subcellularLocation>
</comment>
<evidence type="ECO:0000256" key="1">
    <source>
        <dbReference type="ARBA" id="ARBA00004141"/>
    </source>
</evidence>
<organism evidence="7 8">
    <name type="scientific">Orchesella cincta</name>
    <name type="common">Springtail</name>
    <name type="synonym">Podura cincta</name>
    <dbReference type="NCBI Taxonomy" id="48709"/>
    <lineage>
        <taxon>Eukaryota</taxon>
        <taxon>Metazoa</taxon>
        <taxon>Ecdysozoa</taxon>
        <taxon>Arthropoda</taxon>
        <taxon>Hexapoda</taxon>
        <taxon>Collembola</taxon>
        <taxon>Entomobryomorpha</taxon>
        <taxon>Entomobryoidea</taxon>
        <taxon>Orchesellidae</taxon>
        <taxon>Orchesellinae</taxon>
        <taxon>Orchesella</taxon>
    </lineage>
</organism>
<dbReference type="OMA" id="YNPWMAR"/>
<comment type="caution">
    <text evidence="7">The sequence shown here is derived from an EMBL/GenBank/DDBJ whole genome shotgun (WGS) entry which is preliminary data.</text>
</comment>
<evidence type="ECO:0000256" key="6">
    <source>
        <dbReference type="SAM" id="Phobius"/>
    </source>
</evidence>
<feature type="transmembrane region" description="Helical" evidence="6">
    <location>
        <begin position="441"/>
        <end position="461"/>
    </location>
</feature>
<feature type="transmembrane region" description="Helical" evidence="6">
    <location>
        <begin position="326"/>
        <end position="344"/>
    </location>
</feature>
<dbReference type="EMBL" id="LJIJ01000214">
    <property type="protein sequence ID" value="ODN00331.1"/>
    <property type="molecule type" value="Genomic_DNA"/>
</dbReference>
<feature type="transmembrane region" description="Helical" evidence="6">
    <location>
        <begin position="40"/>
        <end position="58"/>
    </location>
</feature>
<evidence type="ECO:0000313" key="8">
    <source>
        <dbReference type="Proteomes" id="UP000094527"/>
    </source>
</evidence>
<dbReference type="PANTHER" id="PTHR10383:SF9">
    <property type="entry name" value="SERINE INCORPORATOR, ISOFORM F"/>
    <property type="match status" value="1"/>
</dbReference>
<dbReference type="Proteomes" id="UP000094527">
    <property type="component" value="Unassembled WGS sequence"/>
</dbReference>
<keyword evidence="4 6" id="KW-1133">Transmembrane helix</keyword>
<dbReference type="Pfam" id="PF03348">
    <property type="entry name" value="Serinc"/>
    <property type="match status" value="1"/>
</dbReference>
<feature type="transmembrane region" description="Helical" evidence="6">
    <location>
        <begin position="162"/>
        <end position="185"/>
    </location>
</feature>
<keyword evidence="3 6" id="KW-0812">Transmembrane</keyword>
<evidence type="ECO:0000256" key="3">
    <source>
        <dbReference type="ARBA" id="ARBA00022692"/>
    </source>
</evidence>
<dbReference type="AlphaFoldDB" id="A0A1D2N529"/>
<feature type="transmembrane region" description="Helical" evidence="6">
    <location>
        <begin position="206"/>
        <end position="229"/>
    </location>
</feature>
<feature type="transmembrane region" description="Helical" evidence="6">
    <location>
        <begin position="97"/>
        <end position="124"/>
    </location>
</feature>
<dbReference type="STRING" id="48709.A0A1D2N529"/>
<feature type="transmembrane region" description="Helical" evidence="6">
    <location>
        <begin position="249"/>
        <end position="267"/>
    </location>
</feature>
<accession>A0A1D2N529</accession>
<comment type="similarity">
    <text evidence="2">Belongs to the TDE1 family.</text>
</comment>
<evidence type="ECO:0000313" key="7">
    <source>
        <dbReference type="EMBL" id="ODN00331.1"/>
    </source>
</evidence>
<evidence type="ECO:0000256" key="2">
    <source>
        <dbReference type="ARBA" id="ARBA00006665"/>
    </source>
</evidence>
<name>A0A1D2N529_ORCCI</name>
<reference evidence="7 8" key="1">
    <citation type="journal article" date="2016" name="Genome Biol. Evol.">
        <title>Gene Family Evolution Reflects Adaptation to Soil Environmental Stressors in the Genome of the Collembolan Orchesella cincta.</title>
        <authorList>
            <person name="Faddeeva-Vakhrusheva A."/>
            <person name="Derks M.F."/>
            <person name="Anvar S.Y."/>
            <person name="Agamennone V."/>
            <person name="Suring W."/>
            <person name="Smit S."/>
            <person name="van Straalen N.M."/>
            <person name="Roelofs D."/>
        </authorList>
    </citation>
    <scope>NUCLEOTIDE SEQUENCE [LARGE SCALE GENOMIC DNA]</scope>
    <source>
        <tissue evidence="7">Mixed pool</tissue>
    </source>
</reference>
<feature type="transmembrane region" description="Helical" evidence="6">
    <location>
        <begin position="279"/>
        <end position="297"/>
    </location>
</feature>
<keyword evidence="5 6" id="KW-0472">Membrane</keyword>
<dbReference type="InterPro" id="IPR005016">
    <property type="entry name" value="TDE1/TMS"/>
</dbReference>
<protein>
    <submittedName>
        <fullName evidence="7">Putative serine incorporator</fullName>
    </submittedName>
</protein>
<proteinExistence type="inferred from homology"/>
<gene>
    <name evidence="7" type="ORF">Ocin01_06363</name>
</gene>
<feature type="transmembrane region" description="Helical" evidence="6">
    <location>
        <begin position="401"/>
        <end position="421"/>
    </location>
</feature>
<dbReference type="PANTHER" id="PTHR10383">
    <property type="entry name" value="SERINE INCORPORATOR"/>
    <property type="match status" value="1"/>
</dbReference>
<evidence type="ECO:0000256" key="4">
    <source>
        <dbReference type="ARBA" id="ARBA00022989"/>
    </source>
</evidence>
<sequence length="468" mass="50934">MGAALGLLTAGQLACCCGSAACSLCCTACPSCKNSTSSRIMYAIMLLVGVVVCCIMLSPGLQKQMEGLPFCKHGGDKDVGIAENIIPGLRSVPCSDIIGYLAVYRVCFAMAIFFALMSVMMIGVRNSRDPRAGIQNGFWGLKYLIIIGICIGAFYIPEGNFGTTWMYFGMIGGFLFIGIQLILIVDFAHSWAESWVSKYEEDESRGWYCALLTATGLCYGLVITAVALFWKFYTGTDADDSPNCGVNKFIIIFNLILCVIVSVVSILPRVQEFQPTSGLLQSSVVSLYTMYLTWSAMSNSPDKMCKPHFGDGEVAPADAAHPGMDTQGIVGLVIFIACVLYSSIRTSSQSARLTLGNDLLAETASVTPSDAEAGGVRLQDGSHDRKVWDNEEEGVSYSWSFFHVMFVLATLYVMMTLTNWFTPNSSLETLSSNTSSVWVKIVSSWVCVALYIWTLVAPCLLPDREFTH</sequence>
<feature type="transmembrane region" description="Helical" evidence="6">
    <location>
        <begin position="136"/>
        <end position="156"/>
    </location>
</feature>
<evidence type="ECO:0000256" key="5">
    <source>
        <dbReference type="ARBA" id="ARBA00023136"/>
    </source>
</evidence>